<keyword evidence="1" id="KW-0812">Transmembrane</keyword>
<name>A0A366WST8_9RHOB</name>
<gene>
    <name evidence="2" type="ORF">DS909_18545</name>
</gene>
<evidence type="ECO:0000313" key="3">
    <source>
        <dbReference type="Proteomes" id="UP000252706"/>
    </source>
</evidence>
<dbReference type="Proteomes" id="UP000252706">
    <property type="component" value="Unassembled WGS sequence"/>
</dbReference>
<dbReference type="RefSeq" id="WP_113824943.1">
    <property type="nucleotide sequence ID" value="NZ_QOCE01000045.1"/>
</dbReference>
<feature type="transmembrane region" description="Helical" evidence="1">
    <location>
        <begin position="12"/>
        <end position="35"/>
    </location>
</feature>
<dbReference type="Pfam" id="PF13801">
    <property type="entry name" value="Metal_resist"/>
    <property type="match status" value="1"/>
</dbReference>
<keyword evidence="1" id="KW-0472">Membrane</keyword>
<protein>
    <recommendedName>
        <fullName evidence="4">Periplasmic heavy metal sensor</fullName>
    </recommendedName>
</protein>
<proteinExistence type="predicted"/>
<evidence type="ECO:0000313" key="2">
    <source>
        <dbReference type="EMBL" id="RBW51589.1"/>
    </source>
</evidence>
<organism evidence="2 3">
    <name type="scientific">Phaeobacter gallaeciensis</name>
    <dbReference type="NCBI Taxonomy" id="60890"/>
    <lineage>
        <taxon>Bacteria</taxon>
        <taxon>Pseudomonadati</taxon>
        <taxon>Pseudomonadota</taxon>
        <taxon>Alphaproteobacteria</taxon>
        <taxon>Rhodobacterales</taxon>
        <taxon>Roseobacteraceae</taxon>
        <taxon>Phaeobacter</taxon>
    </lineage>
</organism>
<accession>A0A366WST8</accession>
<sequence length="161" mass="18281">MSEPKQKSRLWLRILLGVSLSLNLLVVGLAVGAVMRLGGPDGMRPPPSSLGSALFRAMPREHRSEMHQKFRDRRSDKGKAKIKDAQAVAALLRAVPFDAAALTEALKKQKQDRDAFFETLQVSWLERINIMSDAERSEYADRLENMAKHKRKWSDRKREGN</sequence>
<dbReference type="OrthoDB" id="7667141at2"/>
<comment type="caution">
    <text evidence="2">The sequence shown here is derived from an EMBL/GenBank/DDBJ whole genome shotgun (WGS) entry which is preliminary data.</text>
</comment>
<dbReference type="InterPro" id="IPR025961">
    <property type="entry name" value="Metal_resist"/>
</dbReference>
<dbReference type="EMBL" id="QOCE01000045">
    <property type="protein sequence ID" value="RBW51589.1"/>
    <property type="molecule type" value="Genomic_DNA"/>
</dbReference>
<evidence type="ECO:0000256" key="1">
    <source>
        <dbReference type="SAM" id="Phobius"/>
    </source>
</evidence>
<keyword evidence="1" id="KW-1133">Transmembrane helix</keyword>
<reference evidence="2 3" key="1">
    <citation type="submission" date="2018-07" db="EMBL/GenBank/DDBJ databases">
        <title>Modular assembly of carbohydrate-degrading microbial communities in the ocean.</title>
        <authorList>
            <person name="Enke T.N."/>
            <person name="Datta M.S."/>
            <person name="Schwartzman J.A."/>
            <person name="Cermak N."/>
            <person name="Schmitz D.A."/>
            <person name="Barrere J."/>
            <person name="Cordero O.X."/>
        </authorList>
    </citation>
    <scope>NUCLEOTIDE SEQUENCE [LARGE SCALE GENOMIC DNA]</scope>
    <source>
        <strain evidence="2 3">C3M10</strain>
    </source>
</reference>
<evidence type="ECO:0008006" key="4">
    <source>
        <dbReference type="Google" id="ProtNLM"/>
    </source>
</evidence>
<dbReference type="AlphaFoldDB" id="A0A366WST8"/>